<dbReference type="Proteomes" id="UP000092247">
    <property type="component" value="Unassembled WGS sequence"/>
</dbReference>
<reference evidence="1 2" key="1">
    <citation type="submission" date="2016-06" db="EMBL/GenBank/DDBJ databases">
        <authorList>
            <person name="Kjaerup R.B."/>
            <person name="Dalgaard T.S."/>
            <person name="Juul-Madsen H.R."/>
        </authorList>
    </citation>
    <scope>NUCLEOTIDE SEQUENCE [LARGE SCALE GENOMIC DNA]</scope>
    <source>
        <strain evidence="1 2">GCSL-Mp3</strain>
    </source>
</reference>
<comment type="caution">
    <text evidence="1">The sequence shown here is derived from an EMBL/GenBank/DDBJ whole genome shotgun (WGS) entry which is preliminary data.</text>
</comment>
<name>A0A1B8HQM7_9GAMM</name>
<accession>A0A1B8HQM7</accession>
<gene>
    <name evidence="1" type="ORF">AYY17_01980</name>
</gene>
<evidence type="ECO:0000313" key="2">
    <source>
        <dbReference type="Proteomes" id="UP000092247"/>
    </source>
</evidence>
<dbReference type="RefSeq" id="WP_067420846.1">
    <property type="nucleotide sequence ID" value="NZ_LZEX01000001.1"/>
</dbReference>
<proteinExistence type="predicted"/>
<sequence length="98" mass="11262">MSQEEKVLNSISTEIESHSHICEQASDVIRSTDTSAAQNDSQRHLLEFDALLTHIRWDVMPHLIPDSEILFLVQTWLEQLHRPAYIERANVNKVVNNG</sequence>
<evidence type="ECO:0000313" key="1">
    <source>
        <dbReference type="EMBL" id="OBU11514.1"/>
    </source>
</evidence>
<organism evidence="1 2">
    <name type="scientific">Morganella psychrotolerans</name>
    <dbReference type="NCBI Taxonomy" id="368603"/>
    <lineage>
        <taxon>Bacteria</taxon>
        <taxon>Pseudomonadati</taxon>
        <taxon>Pseudomonadota</taxon>
        <taxon>Gammaproteobacteria</taxon>
        <taxon>Enterobacterales</taxon>
        <taxon>Morganellaceae</taxon>
        <taxon>Morganella</taxon>
    </lineage>
</organism>
<protein>
    <submittedName>
        <fullName evidence="1">Uncharacterized protein</fullName>
    </submittedName>
</protein>
<dbReference type="EMBL" id="LZEX01000001">
    <property type="protein sequence ID" value="OBU11514.1"/>
    <property type="molecule type" value="Genomic_DNA"/>
</dbReference>
<dbReference type="AlphaFoldDB" id="A0A1B8HQM7"/>